<dbReference type="Proteomes" id="UP001320706">
    <property type="component" value="Unassembled WGS sequence"/>
</dbReference>
<name>A0ACC3SCT3_9PEZI</name>
<protein>
    <submittedName>
        <fullName evidence="1">Uncharacterized protein</fullName>
    </submittedName>
</protein>
<comment type="caution">
    <text evidence="1">The sequence shown here is derived from an EMBL/GenBank/DDBJ whole genome shotgun (WGS) entry which is preliminary data.</text>
</comment>
<evidence type="ECO:0000313" key="2">
    <source>
        <dbReference type="Proteomes" id="UP001320706"/>
    </source>
</evidence>
<keyword evidence="2" id="KW-1185">Reference proteome</keyword>
<gene>
    <name evidence="1" type="ORF">M8818_004123</name>
</gene>
<reference evidence="1" key="1">
    <citation type="submission" date="2024-02" db="EMBL/GenBank/DDBJ databases">
        <title>Metagenome Assembled Genome of Zalaria obscura JY119.</title>
        <authorList>
            <person name="Vighnesh L."/>
            <person name="Jagadeeshwari U."/>
            <person name="Venkata Ramana C."/>
            <person name="Sasikala C."/>
        </authorList>
    </citation>
    <scope>NUCLEOTIDE SEQUENCE</scope>
    <source>
        <strain evidence="1">JY119</strain>
    </source>
</reference>
<accession>A0ACC3SCT3</accession>
<evidence type="ECO:0000313" key="1">
    <source>
        <dbReference type="EMBL" id="KAK8207870.1"/>
    </source>
</evidence>
<sequence length="753" mass="82030">MLCTSRRLDTAARVCELFQGRLPSVGGKLPDTDFLGGGAARLRNVWEQPLPFASPESEGEHSQRRYLSSPEERPARTIAGCCYEQMDIRTLCFPSANLTLLLEQIPTTRAFPNMLFMNSLAPLVGLASVLYPSYALAQTCQTTTEEDSVPSNGTEVALQSYSYCGGTLNVTVYIANLDYDKVVTLFYTNRQNESTPLAEISLGYESSIANTNYELWGASTPIYVDGITEFLNLTYQATDIGQTYVQQLGIAVVASGAPEPNTTVVAPQPYATPLGFSSDITAWLNPSSNSEAGIAKTRMFLNINPDIPGAVNGTVVAARSGPSYPQTDPDYEYNWVRDASLTMDVVQTLYSAASGKHASAYQTILFEYAAARATEQNDPDLLTGLGEPKFYLNNDSVFSGPWGRPQNDGPATAAITLMEFATDYLSKGGSLNTVKAKIYDSTNHPAQAPVKRDLLFVASNWTSPSFDLWEEEESDHFYTRMVQRRALVQGAQFARRMGDSATASTLSSAATALTATLSQFWDPNRELLLYEYGPVLHDKSSYKDIAVVLGIIHGYAGDGVYGYTNDEVLVSAFQIATSFLSVFPIANVTKDASGRILGIPIGRYPEDVYNGTGTETNGGNPWYLATAAMAEYMYRTVSAYEAAGSLTVTNVSAPFFDYFAPTAKYAIGTSYKANSKVFESVISSLEGWGDAFMRRVKYHTPSNGHLAEEFNRDTGVPQGAADLTWSYASVLTAAFARAQVLKERNYVTKLANL</sequence>
<proteinExistence type="predicted"/>
<organism evidence="1 2">
    <name type="scientific">Zalaria obscura</name>
    <dbReference type="NCBI Taxonomy" id="2024903"/>
    <lineage>
        <taxon>Eukaryota</taxon>
        <taxon>Fungi</taxon>
        <taxon>Dikarya</taxon>
        <taxon>Ascomycota</taxon>
        <taxon>Pezizomycotina</taxon>
        <taxon>Dothideomycetes</taxon>
        <taxon>Dothideomycetidae</taxon>
        <taxon>Dothideales</taxon>
        <taxon>Zalariaceae</taxon>
        <taxon>Zalaria</taxon>
    </lineage>
</organism>
<dbReference type="EMBL" id="JAMKPW020000020">
    <property type="protein sequence ID" value="KAK8207870.1"/>
    <property type="molecule type" value="Genomic_DNA"/>
</dbReference>